<keyword evidence="1" id="KW-0812">Transmembrane</keyword>
<evidence type="ECO:0000313" key="3">
    <source>
        <dbReference type="Proteomes" id="UP000230324"/>
    </source>
</evidence>
<keyword evidence="1" id="KW-0472">Membrane</keyword>
<evidence type="ECO:0000313" key="2">
    <source>
        <dbReference type="EMBL" id="PIV12693.1"/>
    </source>
</evidence>
<reference evidence="3" key="1">
    <citation type="submission" date="2017-09" db="EMBL/GenBank/DDBJ databases">
        <title>Depth-based differentiation of microbial function through sediment-hosted aquifers and enrichment of novel symbionts in the deep terrestrial subsurface.</title>
        <authorList>
            <person name="Probst A.J."/>
            <person name="Ladd B."/>
            <person name="Jarett J.K."/>
            <person name="Geller-Mcgrath D.E."/>
            <person name="Sieber C.M.K."/>
            <person name="Emerson J.B."/>
            <person name="Anantharaman K."/>
            <person name="Thomas B.C."/>
            <person name="Malmstrom R."/>
            <person name="Stieglmeier M."/>
            <person name="Klingl A."/>
            <person name="Woyke T."/>
            <person name="Ryan C.M."/>
            <person name="Banfield J.F."/>
        </authorList>
    </citation>
    <scope>NUCLEOTIDE SEQUENCE [LARGE SCALE GENOMIC DNA]</scope>
</reference>
<name>A0A2M7BYC9_9BACT</name>
<dbReference type="Proteomes" id="UP000230324">
    <property type="component" value="Unassembled WGS sequence"/>
</dbReference>
<feature type="transmembrane region" description="Helical" evidence="1">
    <location>
        <begin position="36"/>
        <end position="56"/>
    </location>
</feature>
<protein>
    <submittedName>
        <fullName evidence="2">Uncharacterized protein</fullName>
    </submittedName>
</protein>
<keyword evidence="1" id="KW-1133">Transmembrane helix</keyword>
<dbReference type="AlphaFoldDB" id="A0A2M7BYC9"/>
<feature type="transmembrane region" description="Helical" evidence="1">
    <location>
        <begin position="86"/>
        <end position="107"/>
    </location>
</feature>
<evidence type="ECO:0000256" key="1">
    <source>
        <dbReference type="SAM" id="Phobius"/>
    </source>
</evidence>
<sequence length="228" mass="26545">MKIHYTQIAKLLTVIFVSLAGLAIAGLFGFNFSLDIIFGFKIWFVLFLVYFVFELFKNKKEVELRLNQWFDKELGLLAERQKKTNFFLFFWTTIKIIFGLVFSKYLFLTVCAVGIYYEIFLLADFSDFLVLFLLVFWLITAKKFSFGSQISAGAAIFFLILTPIYLISGKELLAEKTANWAYMFLVATVIQLWRESKKETEGDTSRINFDKIKKSLLNFGEFIVKIDS</sequence>
<dbReference type="EMBL" id="PEUV01000026">
    <property type="protein sequence ID" value="PIV12693.1"/>
    <property type="molecule type" value="Genomic_DNA"/>
</dbReference>
<feature type="transmembrane region" description="Helical" evidence="1">
    <location>
        <begin position="146"/>
        <end position="167"/>
    </location>
</feature>
<gene>
    <name evidence="2" type="ORF">COS47_01220</name>
</gene>
<proteinExistence type="predicted"/>
<comment type="caution">
    <text evidence="2">The sequence shown here is derived from an EMBL/GenBank/DDBJ whole genome shotgun (WGS) entry which is preliminary data.</text>
</comment>
<feature type="transmembrane region" description="Helical" evidence="1">
    <location>
        <begin position="12"/>
        <end position="30"/>
    </location>
</feature>
<organism evidence="2 3">
    <name type="scientific">Candidatus Nealsonbacteria bacterium CG03_land_8_20_14_0_80_36_12</name>
    <dbReference type="NCBI Taxonomy" id="1974701"/>
    <lineage>
        <taxon>Bacteria</taxon>
        <taxon>Candidatus Nealsoniibacteriota</taxon>
    </lineage>
</organism>
<feature type="transmembrane region" description="Helical" evidence="1">
    <location>
        <begin position="119"/>
        <end position="139"/>
    </location>
</feature>
<feature type="transmembrane region" description="Helical" evidence="1">
    <location>
        <begin position="179"/>
        <end position="196"/>
    </location>
</feature>
<accession>A0A2M7BYC9</accession>